<proteinExistence type="inferred from homology"/>
<evidence type="ECO:0000256" key="1">
    <source>
        <dbReference type="ARBA" id="ARBA00006754"/>
    </source>
</evidence>
<evidence type="ECO:0000313" key="5">
    <source>
        <dbReference type="Proteomes" id="UP000638849"/>
    </source>
</evidence>
<protein>
    <submittedName>
        <fullName evidence="4">Helix-turn-helix domain-containing protein</fullName>
    </submittedName>
</protein>
<dbReference type="InterPro" id="IPR041522">
    <property type="entry name" value="CdaR_GGDEF"/>
</dbReference>
<keyword evidence="5" id="KW-1185">Reference proteome</keyword>
<feature type="domain" description="PucR C-terminal helix-turn-helix" evidence="2">
    <location>
        <begin position="354"/>
        <end position="411"/>
    </location>
</feature>
<dbReference type="InterPro" id="IPR051448">
    <property type="entry name" value="CdaR-like_regulators"/>
</dbReference>
<dbReference type="Pfam" id="PF17853">
    <property type="entry name" value="GGDEF_2"/>
    <property type="match status" value="1"/>
</dbReference>
<comment type="caution">
    <text evidence="4">The sequence shown here is derived from an EMBL/GenBank/DDBJ whole genome shotgun (WGS) entry which is preliminary data.</text>
</comment>
<accession>A0ABS0RFK1</accession>
<evidence type="ECO:0000259" key="2">
    <source>
        <dbReference type="Pfam" id="PF13556"/>
    </source>
</evidence>
<feature type="domain" description="CdaR GGDEF-like" evidence="3">
    <location>
        <begin position="179"/>
        <end position="298"/>
    </location>
</feature>
<dbReference type="Pfam" id="PF13556">
    <property type="entry name" value="HTH_30"/>
    <property type="match status" value="1"/>
</dbReference>
<dbReference type="InterPro" id="IPR042070">
    <property type="entry name" value="PucR_C-HTH_sf"/>
</dbReference>
<comment type="similarity">
    <text evidence="1">Belongs to the CdaR family.</text>
</comment>
<name>A0ABS0RFK1_9ACTN</name>
<organism evidence="4 5">
    <name type="scientific">Streptomyces javensis</name>
    <dbReference type="NCBI Taxonomy" id="114698"/>
    <lineage>
        <taxon>Bacteria</taxon>
        <taxon>Bacillati</taxon>
        <taxon>Actinomycetota</taxon>
        <taxon>Actinomycetes</taxon>
        <taxon>Kitasatosporales</taxon>
        <taxon>Streptomycetaceae</taxon>
        <taxon>Streptomyces</taxon>
        <taxon>Streptomyces violaceusniger group</taxon>
    </lineage>
</organism>
<dbReference type="InterPro" id="IPR025736">
    <property type="entry name" value="PucR_C-HTH_dom"/>
</dbReference>
<sequence length="418" mass="44370">MYDDSAYGDASDGLLSLATRAAGLAGGPVTIEDDASELITYSPGQENSDDARIATILSRRVPDRYRVLLRTEHLDERLAGSSGPFYADLRGAGILPRAVMPIRAGDTAIGSIWAIVQSSPSPEQRAALEESAALLAPLLARQAERRLAADARRTAAVRALLRGGDEAVETARELPLGPGPLAVVAVRPLPSAPAPASGAYGGLCDGPYDGMCAGPGGPPGDPLRRALADLDRRFSAFQPGGLSAEVDGVGYAVVPVGDEQRLLRAVGELPGMAAGVGRTVPGPGRLGRSRADAELVVRLLTRLGATRERTAHIRDVQLDALLMRTVDLAVEAGHDPLGALAELEEYDRRRGTALLDSVDRYLAAGEDARLAARQLHVHPNTLRYRLRRAQEITGLDLSDPAAMFDIRLRLRLRALRLP</sequence>
<reference evidence="4 5" key="1">
    <citation type="submission" date="2020-12" db="EMBL/GenBank/DDBJ databases">
        <authorList>
            <person name="Kusuma A.B."/>
            <person name="Nouioui I."/>
            <person name="Goodfellow M."/>
        </authorList>
    </citation>
    <scope>NUCLEOTIDE SEQUENCE [LARGE SCALE GENOMIC DNA]</scope>
    <source>
        <strain evidence="4 5">DSM 41764</strain>
    </source>
</reference>
<dbReference type="RefSeq" id="WP_198278443.1">
    <property type="nucleotide sequence ID" value="NZ_BAAAIF010000003.1"/>
</dbReference>
<gene>
    <name evidence="4" type="ORF">JBF12_21470</name>
</gene>
<dbReference type="PANTHER" id="PTHR33744:SF1">
    <property type="entry name" value="DNA-BINDING TRANSCRIPTIONAL ACTIVATOR ADER"/>
    <property type="match status" value="1"/>
</dbReference>
<dbReference type="Proteomes" id="UP000638849">
    <property type="component" value="Unassembled WGS sequence"/>
</dbReference>
<evidence type="ECO:0000313" key="4">
    <source>
        <dbReference type="EMBL" id="MBI0315502.1"/>
    </source>
</evidence>
<dbReference type="EMBL" id="JAEEAQ010000202">
    <property type="protein sequence ID" value="MBI0315502.1"/>
    <property type="molecule type" value="Genomic_DNA"/>
</dbReference>
<evidence type="ECO:0000259" key="3">
    <source>
        <dbReference type="Pfam" id="PF17853"/>
    </source>
</evidence>
<dbReference type="Gene3D" id="1.10.10.2840">
    <property type="entry name" value="PucR C-terminal helix-turn-helix domain"/>
    <property type="match status" value="1"/>
</dbReference>
<dbReference type="PANTHER" id="PTHR33744">
    <property type="entry name" value="CARBOHYDRATE DIACID REGULATOR"/>
    <property type="match status" value="1"/>
</dbReference>